<dbReference type="Pfam" id="PF07690">
    <property type="entry name" value="MFS_1"/>
    <property type="match status" value="1"/>
</dbReference>
<dbReference type="GeneID" id="54572519"/>
<evidence type="ECO:0000256" key="3">
    <source>
        <dbReference type="ARBA" id="ARBA00022989"/>
    </source>
</evidence>
<dbReference type="RefSeq" id="XP_033659404.1">
    <property type="nucleotide sequence ID" value="XM_033819247.1"/>
</dbReference>
<keyword evidence="7" id="KW-1185">Reference proteome</keyword>
<sequence>MAVPTVQSEDPHVGFAASRDSLNTIDTTDEQTIGHLCQSLRQGSDHAHVGDASYELEASSEHLTTRLEAAHTSGRYLTGWRLYVAGIGLGLSVFLPALEVSVISTSLISISNDLDGFEQSSWIITAYLLTYTGGAGLYAVGTIEFIQMVPASRYKEITSIASSIMSLGMILGPLVGGGINETDPDNWRWVFYLNLPAGVVALLIIIASILLLAALQEGNVRFPWESAAIISFFVISGLLWIAFLLWERFASRPSSRLQPMFPWHFFSNRIWMGVLLGCLLSGAPLTIAVTELPQRYQIVNASSSLHAGIRLLPYAVTSPVGIVMSTVLIGKLRIPFMFVLLLGIVLQTAGFALLSTVPNTLAVWAGQYGYSVVAGLGTGASIGSLYMMAPIVVDKDDQALAIGSTLQLRMLGGAVRVAVANSVLNSHVRSHLPGVLSGEQLASVLESARGIINLPLDTQLRVREIYGEAYNLQMRVTVGFSAAHILAVLLMWKNRPLRLSKEGALV</sequence>
<dbReference type="SUPFAM" id="SSF103473">
    <property type="entry name" value="MFS general substrate transporter"/>
    <property type="match status" value="1"/>
</dbReference>
<protein>
    <recommendedName>
        <fullName evidence="8">Major facilitator superfamily (MFS) profile domain-containing protein</fullName>
    </recommendedName>
</protein>
<dbReference type="Proteomes" id="UP000799537">
    <property type="component" value="Unassembled WGS sequence"/>
</dbReference>
<keyword evidence="3 5" id="KW-1133">Transmembrane helix</keyword>
<dbReference type="GO" id="GO:0005886">
    <property type="term" value="C:plasma membrane"/>
    <property type="evidence" value="ECO:0007669"/>
    <property type="project" value="TreeGrafter"/>
</dbReference>
<feature type="transmembrane region" description="Helical" evidence="5">
    <location>
        <begin position="82"/>
        <end position="110"/>
    </location>
</feature>
<dbReference type="PANTHER" id="PTHR23501">
    <property type="entry name" value="MAJOR FACILITATOR SUPERFAMILY"/>
    <property type="match status" value="1"/>
</dbReference>
<dbReference type="Gene3D" id="1.20.1250.20">
    <property type="entry name" value="MFS general substrate transporter like domains"/>
    <property type="match status" value="1"/>
</dbReference>
<keyword evidence="4 5" id="KW-0472">Membrane</keyword>
<evidence type="ECO:0000256" key="4">
    <source>
        <dbReference type="ARBA" id="ARBA00023136"/>
    </source>
</evidence>
<gene>
    <name evidence="6" type="ORF">M409DRAFT_71606</name>
</gene>
<name>A0A6A6BUZ8_ZASCE</name>
<evidence type="ECO:0000313" key="6">
    <source>
        <dbReference type="EMBL" id="KAF2158515.1"/>
    </source>
</evidence>
<feature type="transmembrane region" description="Helical" evidence="5">
    <location>
        <begin position="157"/>
        <end position="179"/>
    </location>
</feature>
<evidence type="ECO:0008006" key="8">
    <source>
        <dbReference type="Google" id="ProtNLM"/>
    </source>
</evidence>
<proteinExistence type="predicted"/>
<feature type="transmembrane region" description="Helical" evidence="5">
    <location>
        <begin position="191"/>
        <end position="215"/>
    </location>
</feature>
<feature type="transmembrane region" description="Helical" evidence="5">
    <location>
        <begin position="227"/>
        <end position="246"/>
    </location>
</feature>
<organism evidence="6 7">
    <name type="scientific">Zasmidium cellare ATCC 36951</name>
    <dbReference type="NCBI Taxonomy" id="1080233"/>
    <lineage>
        <taxon>Eukaryota</taxon>
        <taxon>Fungi</taxon>
        <taxon>Dikarya</taxon>
        <taxon>Ascomycota</taxon>
        <taxon>Pezizomycotina</taxon>
        <taxon>Dothideomycetes</taxon>
        <taxon>Dothideomycetidae</taxon>
        <taxon>Mycosphaerellales</taxon>
        <taxon>Mycosphaerellaceae</taxon>
        <taxon>Zasmidium</taxon>
    </lineage>
</organism>
<feature type="transmembrane region" description="Helical" evidence="5">
    <location>
        <begin position="122"/>
        <end position="145"/>
    </location>
</feature>
<dbReference type="OrthoDB" id="440553at2759"/>
<comment type="subcellular location">
    <subcellularLocation>
        <location evidence="1">Membrane</location>
        <topology evidence="1">Multi-pass membrane protein</topology>
    </subcellularLocation>
</comment>
<evidence type="ECO:0000256" key="1">
    <source>
        <dbReference type="ARBA" id="ARBA00004141"/>
    </source>
</evidence>
<feature type="transmembrane region" description="Helical" evidence="5">
    <location>
        <begin position="368"/>
        <end position="389"/>
    </location>
</feature>
<accession>A0A6A6BUZ8</accession>
<dbReference type="PANTHER" id="PTHR23501:SF43">
    <property type="entry name" value="MULTIDRUG TRANSPORTER, PUTATIVE (AFU_ORTHOLOGUE AFUA_6G03040)-RELATED"/>
    <property type="match status" value="1"/>
</dbReference>
<feature type="transmembrane region" description="Helical" evidence="5">
    <location>
        <begin position="336"/>
        <end position="356"/>
    </location>
</feature>
<dbReference type="InterPro" id="IPR011701">
    <property type="entry name" value="MFS"/>
</dbReference>
<dbReference type="InterPro" id="IPR036259">
    <property type="entry name" value="MFS_trans_sf"/>
</dbReference>
<dbReference type="EMBL" id="ML993659">
    <property type="protein sequence ID" value="KAF2158515.1"/>
    <property type="molecule type" value="Genomic_DNA"/>
</dbReference>
<evidence type="ECO:0000256" key="5">
    <source>
        <dbReference type="SAM" id="Phobius"/>
    </source>
</evidence>
<evidence type="ECO:0000313" key="7">
    <source>
        <dbReference type="Proteomes" id="UP000799537"/>
    </source>
</evidence>
<evidence type="ECO:0000256" key="2">
    <source>
        <dbReference type="ARBA" id="ARBA00022692"/>
    </source>
</evidence>
<keyword evidence="2 5" id="KW-0812">Transmembrane</keyword>
<dbReference type="GO" id="GO:0022857">
    <property type="term" value="F:transmembrane transporter activity"/>
    <property type="evidence" value="ECO:0007669"/>
    <property type="project" value="InterPro"/>
</dbReference>
<feature type="transmembrane region" description="Helical" evidence="5">
    <location>
        <begin position="311"/>
        <end position="330"/>
    </location>
</feature>
<reference evidence="6" key="1">
    <citation type="journal article" date="2020" name="Stud. Mycol.">
        <title>101 Dothideomycetes genomes: a test case for predicting lifestyles and emergence of pathogens.</title>
        <authorList>
            <person name="Haridas S."/>
            <person name="Albert R."/>
            <person name="Binder M."/>
            <person name="Bloem J."/>
            <person name="Labutti K."/>
            <person name="Salamov A."/>
            <person name="Andreopoulos B."/>
            <person name="Baker S."/>
            <person name="Barry K."/>
            <person name="Bills G."/>
            <person name="Bluhm B."/>
            <person name="Cannon C."/>
            <person name="Castanera R."/>
            <person name="Culley D."/>
            <person name="Daum C."/>
            <person name="Ezra D."/>
            <person name="Gonzalez J."/>
            <person name="Henrissat B."/>
            <person name="Kuo A."/>
            <person name="Liang C."/>
            <person name="Lipzen A."/>
            <person name="Lutzoni F."/>
            <person name="Magnuson J."/>
            <person name="Mondo S."/>
            <person name="Nolan M."/>
            <person name="Ohm R."/>
            <person name="Pangilinan J."/>
            <person name="Park H.-J."/>
            <person name="Ramirez L."/>
            <person name="Alfaro M."/>
            <person name="Sun H."/>
            <person name="Tritt A."/>
            <person name="Yoshinaga Y."/>
            <person name="Zwiers L.-H."/>
            <person name="Turgeon B."/>
            <person name="Goodwin S."/>
            <person name="Spatafora J."/>
            <person name="Crous P."/>
            <person name="Grigoriev I."/>
        </authorList>
    </citation>
    <scope>NUCLEOTIDE SEQUENCE</scope>
    <source>
        <strain evidence="6">ATCC 36951</strain>
    </source>
</reference>
<feature type="transmembrane region" description="Helical" evidence="5">
    <location>
        <begin position="270"/>
        <end position="290"/>
    </location>
</feature>
<dbReference type="AlphaFoldDB" id="A0A6A6BUZ8"/>